<reference evidence="7" key="1">
    <citation type="journal article" date="2019" name="Int. J. Syst. Evol. Microbiol.">
        <title>The Global Catalogue of Microorganisms (GCM) 10K type strain sequencing project: providing services to taxonomists for standard genome sequencing and annotation.</title>
        <authorList>
            <consortium name="The Broad Institute Genomics Platform"/>
            <consortium name="The Broad Institute Genome Sequencing Center for Infectious Disease"/>
            <person name="Wu L."/>
            <person name="Ma J."/>
        </authorList>
    </citation>
    <scope>NUCLEOTIDE SEQUENCE [LARGE SCALE GENOMIC DNA]</scope>
    <source>
        <strain evidence="7">JCM 30774</strain>
    </source>
</reference>
<dbReference type="InterPro" id="IPR006059">
    <property type="entry name" value="SBP"/>
</dbReference>
<dbReference type="InterPro" id="IPR050490">
    <property type="entry name" value="Bact_solute-bd_prot1"/>
</dbReference>
<feature type="chain" id="PRO_5045458149" evidence="5">
    <location>
        <begin position="27"/>
        <end position="452"/>
    </location>
</feature>
<dbReference type="SUPFAM" id="SSF53850">
    <property type="entry name" value="Periplasmic binding protein-like II"/>
    <property type="match status" value="1"/>
</dbReference>
<evidence type="ECO:0000313" key="7">
    <source>
        <dbReference type="Proteomes" id="UP001597059"/>
    </source>
</evidence>
<dbReference type="PANTHER" id="PTHR43649">
    <property type="entry name" value="ARABINOSE-BINDING PROTEIN-RELATED"/>
    <property type="match status" value="1"/>
</dbReference>
<feature type="signal peptide" evidence="5">
    <location>
        <begin position="1"/>
        <end position="26"/>
    </location>
</feature>
<dbReference type="RefSeq" id="WP_377366402.1">
    <property type="nucleotide sequence ID" value="NZ_JBHTMN010000007.1"/>
</dbReference>
<evidence type="ECO:0000313" key="6">
    <source>
        <dbReference type="EMBL" id="MFD1383226.1"/>
    </source>
</evidence>
<comment type="caution">
    <text evidence="6">The sequence shown here is derived from an EMBL/GenBank/DDBJ whole genome shotgun (WGS) entry which is preliminary data.</text>
</comment>
<dbReference type="Proteomes" id="UP001597059">
    <property type="component" value="Unassembled WGS sequence"/>
</dbReference>
<evidence type="ECO:0000256" key="2">
    <source>
        <dbReference type="ARBA" id="ARBA00008520"/>
    </source>
</evidence>
<dbReference type="Gene3D" id="3.40.190.10">
    <property type="entry name" value="Periplasmic binding protein-like II"/>
    <property type="match status" value="1"/>
</dbReference>
<evidence type="ECO:0000256" key="5">
    <source>
        <dbReference type="SAM" id="SignalP"/>
    </source>
</evidence>
<comment type="similarity">
    <text evidence="2">Belongs to the bacterial solute-binding protein 1 family.</text>
</comment>
<gene>
    <name evidence="6" type="ORF">ACFQ45_07595</name>
</gene>
<name>A0ABW4AZY7_9GAMM</name>
<sequence length="452" mass="49529">MTPSKSTLVASALVVNGLMLSPLAAAATTVEFWTAQTQSDRMQTIQVLASTFEALNQGISVKVVPVDENEMATQMAAAVAAGTQPNLIEVNSEIIMAFGEEGIVDADLHQQVLNDIGAERFHEGALTSLKSPNNTYYGLPYHGWIQGIWYRTDWFEEAGLEPPTTWESIEAAAEALTDRRANQYGILVGTKQDSYTEQVFTQLALSNDAQQFDAEGNLVFNSPAMLETLEFYNRLAQYNPPGPQNWRARDYYMQGKMGMFFYSSYIMDDLALAEVAKGSLTAENFKDLVGGTFDPELVKKTGFAPIITHKSPSSYGTISGLVALDAGSDEQAQATAKFMEFLYEPASYISFLHMAPGGMNPMLKGIAEDPVYLNDPNGVFELYGPEKMTQIVSGFEDIRSFSVVEGRTFPKSGEIFSKSVIPRMVYSVAIEGQDPQAALDEAEQEMQAIVGE</sequence>
<accession>A0ABW4AZY7</accession>
<keyword evidence="3" id="KW-0813">Transport</keyword>
<evidence type="ECO:0000256" key="4">
    <source>
        <dbReference type="ARBA" id="ARBA00022729"/>
    </source>
</evidence>
<protein>
    <submittedName>
        <fullName evidence="6">ABC transporter substrate-binding protein</fullName>
    </submittedName>
</protein>
<keyword evidence="7" id="KW-1185">Reference proteome</keyword>
<evidence type="ECO:0000256" key="3">
    <source>
        <dbReference type="ARBA" id="ARBA00022448"/>
    </source>
</evidence>
<proteinExistence type="inferred from homology"/>
<dbReference type="PANTHER" id="PTHR43649:SF34">
    <property type="entry name" value="ABC TRANSPORTER PERIPLASMIC-BINDING PROTEIN YCJN-RELATED"/>
    <property type="match status" value="1"/>
</dbReference>
<dbReference type="EMBL" id="JBHTMN010000007">
    <property type="protein sequence ID" value="MFD1383226.1"/>
    <property type="molecule type" value="Genomic_DNA"/>
</dbReference>
<evidence type="ECO:0000256" key="1">
    <source>
        <dbReference type="ARBA" id="ARBA00004418"/>
    </source>
</evidence>
<keyword evidence="4 5" id="KW-0732">Signal</keyword>
<dbReference type="Pfam" id="PF01547">
    <property type="entry name" value="SBP_bac_1"/>
    <property type="match status" value="1"/>
</dbReference>
<organism evidence="6 7">
    <name type="scientific">Rhodanobacter aciditrophus</name>
    <dbReference type="NCBI Taxonomy" id="1623218"/>
    <lineage>
        <taxon>Bacteria</taxon>
        <taxon>Pseudomonadati</taxon>
        <taxon>Pseudomonadota</taxon>
        <taxon>Gammaproteobacteria</taxon>
        <taxon>Lysobacterales</taxon>
        <taxon>Rhodanobacteraceae</taxon>
        <taxon>Rhodanobacter</taxon>
    </lineage>
</organism>
<comment type="subcellular location">
    <subcellularLocation>
        <location evidence="1">Periplasm</location>
    </subcellularLocation>
</comment>